<feature type="repeat" description="WD" evidence="3">
    <location>
        <begin position="190"/>
        <end position="231"/>
    </location>
</feature>
<dbReference type="SMART" id="SM00320">
    <property type="entry name" value="WD40"/>
    <property type="match status" value="8"/>
</dbReference>
<protein>
    <submittedName>
        <fullName evidence="4">Angio-associated migratory cell protein</fullName>
    </submittedName>
</protein>
<reference evidence="4 5" key="1">
    <citation type="journal article" date="2014" name="Genome Biol. Evol.">
        <title>The secreted proteins of Achlya hypogyna and Thraustotheca clavata identify the ancestral oomycete secretome and reveal gene acquisitions by horizontal gene transfer.</title>
        <authorList>
            <person name="Misner I."/>
            <person name="Blouin N."/>
            <person name="Leonard G."/>
            <person name="Richards T.A."/>
            <person name="Lane C.E."/>
        </authorList>
    </citation>
    <scope>NUCLEOTIDE SEQUENCE [LARGE SCALE GENOMIC DNA]</scope>
    <source>
        <strain evidence="4 5">ATCC 48635</strain>
    </source>
</reference>
<dbReference type="PROSITE" id="PS50294">
    <property type="entry name" value="WD_REPEATS_REGION"/>
    <property type="match status" value="3"/>
</dbReference>
<evidence type="ECO:0000313" key="5">
    <source>
        <dbReference type="Proteomes" id="UP000243579"/>
    </source>
</evidence>
<dbReference type="InterPro" id="IPR051179">
    <property type="entry name" value="WD_repeat_multifunction"/>
</dbReference>
<dbReference type="InterPro" id="IPR036322">
    <property type="entry name" value="WD40_repeat_dom_sf"/>
</dbReference>
<sequence length="427" mass="46629">MDARHLETQDVVLEDEEMILEDEIAQEYELGDVPDEDDDMDVEGDENEADVSAEIVDDARLVFRGHTGPVYAISVHPLDKNIILSGGGDDVGLIWSMEDLSVKHVLKGHTDSVVAVGFSFDGMLAATGGYDGIVKVWNVQTGALLHTLDGPSQEIEWIKWHSKGNVLLAGSGDGTAWMWLAATGECMHVFAGHEDSITCGSFTGSGKMIATGSADCTVRLWNPKTGECAHVFRGNEFHEGPICNVICHPKQPVMISCSQDGSARLLHIQNKRQLATFSHATNEAAAGTIAADDSMAVNSVEWCVTATHCLTHFDCSAGFCNTLNWCATADLGGELRIWDLATYQCRHICRHEAGVIKLMWHPTEPFVYTCTVDGMIHIWDARSGQLQRSLSGHQEMILDMDLITRNGALADLITASDDETVRIFNLN</sequence>
<feature type="repeat" description="WD" evidence="3">
    <location>
        <begin position="106"/>
        <end position="147"/>
    </location>
</feature>
<dbReference type="Proteomes" id="UP000243579">
    <property type="component" value="Unassembled WGS sequence"/>
</dbReference>
<dbReference type="CDD" id="cd00200">
    <property type="entry name" value="WD40"/>
    <property type="match status" value="1"/>
</dbReference>
<dbReference type="STRING" id="1202772.A0A1V9YH40"/>
<feature type="repeat" description="WD" evidence="3">
    <location>
        <begin position="148"/>
        <end position="189"/>
    </location>
</feature>
<proteinExistence type="predicted"/>
<dbReference type="InterPro" id="IPR001680">
    <property type="entry name" value="WD40_rpt"/>
</dbReference>
<dbReference type="Pfam" id="PF00400">
    <property type="entry name" value="WD40"/>
    <property type="match status" value="7"/>
</dbReference>
<dbReference type="PANTHER" id="PTHR19857">
    <property type="entry name" value="MITOCHONDRIAL DIVISION PROTEIN 1-RELATED"/>
    <property type="match status" value="1"/>
</dbReference>
<accession>A0A1V9YH40</accession>
<dbReference type="AlphaFoldDB" id="A0A1V9YH40"/>
<dbReference type="OrthoDB" id="10261640at2759"/>
<feature type="repeat" description="WD" evidence="3">
    <location>
        <begin position="348"/>
        <end position="389"/>
    </location>
</feature>
<dbReference type="SUPFAM" id="SSF50978">
    <property type="entry name" value="WD40 repeat-like"/>
    <property type="match status" value="1"/>
</dbReference>
<feature type="repeat" description="WD" evidence="3">
    <location>
        <begin position="63"/>
        <end position="105"/>
    </location>
</feature>
<keyword evidence="5" id="KW-1185">Reference proteome</keyword>
<dbReference type="EMBL" id="JNBR01001828">
    <property type="protein sequence ID" value="OQR84987.1"/>
    <property type="molecule type" value="Genomic_DNA"/>
</dbReference>
<gene>
    <name evidence="4" type="ORF">ACHHYP_12458</name>
</gene>
<dbReference type="PROSITE" id="PS00678">
    <property type="entry name" value="WD_REPEATS_1"/>
    <property type="match status" value="2"/>
</dbReference>
<dbReference type="Gene3D" id="2.130.10.10">
    <property type="entry name" value="YVTN repeat-like/Quinoprotein amine dehydrogenase"/>
    <property type="match status" value="1"/>
</dbReference>
<dbReference type="PRINTS" id="PR00320">
    <property type="entry name" value="GPROTEINBRPT"/>
</dbReference>
<dbReference type="InterPro" id="IPR020472">
    <property type="entry name" value="WD40_PAC1"/>
</dbReference>
<dbReference type="PANTHER" id="PTHR19857:SF8">
    <property type="entry name" value="ANGIO-ASSOCIATED MIGRATORY CELL PROTEIN"/>
    <property type="match status" value="1"/>
</dbReference>
<comment type="caution">
    <text evidence="4">The sequence shown here is derived from an EMBL/GenBank/DDBJ whole genome shotgun (WGS) entry which is preliminary data.</text>
</comment>
<dbReference type="PROSITE" id="PS50082">
    <property type="entry name" value="WD_REPEATS_2"/>
    <property type="match status" value="5"/>
</dbReference>
<dbReference type="InterPro" id="IPR019775">
    <property type="entry name" value="WD40_repeat_CS"/>
</dbReference>
<name>A0A1V9YH40_ACHHY</name>
<keyword evidence="2" id="KW-0677">Repeat</keyword>
<evidence type="ECO:0000256" key="3">
    <source>
        <dbReference type="PROSITE-ProRule" id="PRU00221"/>
    </source>
</evidence>
<evidence type="ECO:0000256" key="1">
    <source>
        <dbReference type="ARBA" id="ARBA00022574"/>
    </source>
</evidence>
<keyword evidence="1 3" id="KW-0853">WD repeat</keyword>
<organism evidence="4 5">
    <name type="scientific">Achlya hypogyna</name>
    <name type="common">Oomycete</name>
    <name type="synonym">Protoachlya hypogyna</name>
    <dbReference type="NCBI Taxonomy" id="1202772"/>
    <lineage>
        <taxon>Eukaryota</taxon>
        <taxon>Sar</taxon>
        <taxon>Stramenopiles</taxon>
        <taxon>Oomycota</taxon>
        <taxon>Saprolegniomycetes</taxon>
        <taxon>Saprolegniales</taxon>
        <taxon>Achlyaceae</taxon>
        <taxon>Achlya</taxon>
    </lineage>
</organism>
<evidence type="ECO:0000256" key="2">
    <source>
        <dbReference type="ARBA" id="ARBA00022737"/>
    </source>
</evidence>
<evidence type="ECO:0000313" key="4">
    <source>
        <dbReference type="EMBL" id="OQR84987.1"/>
    </source>
</evidence>
<dbReference type="InterPro" id="IPR015943">
    <property type="entry name" value="WD40/YVTN_repeat-like_dom_sf"/>
</dbReference>